<dbReference type="RefSeq" id="WP_125274992.1">
    <property type="nucleotide sequence ID" value="NZ_RHXE01000074.1"/>
</dbReference>
<organism evidence="2 3">
    <name type="scientific">Acinetobacter johnsonii</name>
    <dbReference type="NCBI Taxonomy" id="40214"/>
    <lineage>
        <taxon>Bacteria</taxon>
        <taxon>Pseudomonadati</taxon>
        <taxon>Pseudomonadota</taxon>
        <taxon>Gammaproteobacteria</taxon>
        <taxon>Moraxellales</taxon>
        <taxon>Moraxellaceae</taxon>
        <taxon>Acinetobacter</taxon>
    </lineage>
</organism>
<dbReference type="Proteomes" id="UP000277537">
    <property type="component" value="Unassembled WGS sequence"/>
</dbReference>
<dbReference type="AlphaFoldDB" id="A0A3R9ED82"/>
<proteinExistence type="predicted"/>
<comment type="caution">
    <text evidence="2">The sequence shown here is derived from an EMBL/GenBank/DDBJ whole genome shotgun (WGS) entry which is preliminary data.</text>
</comment>
<dbReference type="Pfam" id="PF10543">
    <property type="entry name" value="ORF6N"/>
    <property type="match status" value="1"/>
</dbReference>
<protein>
    <submittedName>
        <fullName evidence="2">ORF6N domain-containing protein</fullName>
    </submittedName>
</protein>
<gene>
    <name evidence="2" type="ORF">EGT73_17360</name>
</gene>
<reference evidence="2 3" key="1">
    <citation type="submission" date="2018-10" db="EMBL/GenBank/DDBJ databases">
        <title>Transmission dynamics of multidrug resistant bacteria on intensive care unit surfaces.</title>
        <authorList>
            <person name="D'Souza A.W."/>
            <person name="Potter R.F."/>
            <person name="Wallace M."/>
            <person name="Shupe A."/>
            <person name="Patel S."/>
            <person name="Sun S."/>
            <person name="Gul D."/>
            <person name="Kwon J.H."/>
            <person name="Andleeb S."/>
            <person name="Burnham C.-A.D."/>
            <person name="Dantas G."/>
        </authorList>
    </citation>
    <scope>NUCLEOTIDE SEQUENCE [LARGE SCALE GENOMIC DNA]</scope>
    <source>
        <strain evidence="2 3">AJ_385</strain>
    </source>
</reference>
<name>A0A3R9ED82_ACIJO</name>
<evidence type="ECO:0000313" key="2">
    <source>
        <dbReference type="EMBL" id="RSE17252.1"/>
    </source>
</evidence>
<feature type="domain" description="KilA-N DNA-binding" evidence="1">
    <location>
        <begin position="10"/>
        <end position="96"/>
    </location>
</feature>
<evidence type="ECO:0000259" key="1">
    <source>
        <dbReference type="Pfam" id="PF10543"/>
    </source>
</evidence>
<dbReference type="EMBL" id="RHXE01000074">
    <property type="protein sequence ID" value="RSE17252.1"/>
    <property type="molecule type" value="Genomic_DNA"/>
</dbReference>
<sequence>MSTQISAAKNQVIRFKNVPVVTTAQLAVYFDTAPVRIRQNHDRNKDRFVEGKHYYKITGDELKKFKNALSSSKILSQNASSLILWTERGAARHAKMLDTDHAWDVFERLEDCYFNQEQKVPVKNEVKPYAPTGNDLYLPKTEGRYFVENQKDGTLVVRRADQYTLIRRAHLDVVKKDCKTIIQELELFSKSLEKLESSLELDVELMPILGKLNWRGV</sequence>
<evidence type="ECO:0000313" key="3">
    <source>
        <dbReference type="Proteomes" id="UP000277537"/>
    </source>
</evidence>
<dbReference type="InterPro" id="IPR018873">
    <property type="entry name" value="KilA-N_DNA-bd_domain"/>
</dbReference>
<accession>A0A3R9ED82</accession>